<dbReference type="CDD" id="cd01184">
    <property type="entry name" value="INT_C_like_1"/>
    <property type="match status" value="1"/>
</dbReference>
<dbReference type="InterPro" id="IPR011010">
    <property type="entry name" value="DNA_brk_join_enz"/>
</dbReference>
<dbReference type="RefSeq" id="WP_126698298.1">
    <property type="nucleotide sequence ID" value="NZ_RWKW01000015.1"/>
</dbReference>
<dbReference type="PANTHER" id="PTHR30629:SF2">
    <property type="entry name" value="PROPHAGE INTEGRASE INTS-RELATED"/>
    <property type="match status" value="1"/>
</dbReference>
<dbReference type="InterPro" id="IPR013762">
    <property type="entry name" value="Integrase-like_cat_sf"/>
</dbReference>
<evidence type="ECO:0000256" key="3">
    <source>
        <dbReference type="ARBA" id="ARBA00023125"/>
    </source>
</evidence>
<dbReference type="GO" id="GO:0006310">
    <property type="term" value="P:DNA recombination"/>
    <property type="evidence" value="ECO:0007669"/>
    <property type="project" value="UniProtKB-KW"/>
</dbReference>
<keyword evidence="9" id="KW-1185">Reference proteome</keyword>
<dbReference type="EMBL" id="RWKW01000015">
    <property type="protein sequence ID" value="RST87516.1"/>
    <property type="molecule type" value="Genomic_DNA"/>
</dbReference>
<evidence type="ECO:0000256" key="2">
    <source>
        <dbReference type="ARBA" id="ARBA00022908"/>
    </source>
</evidence>
<dbReference type="GO" id="GO:0015074">
    <property type="term" value="P:DNA integration"/>
    <property type="evidence" value="ECO:0007669"/>
    <property type="project" value="UniProtKB-KW"/>
</dbReference>
<evidence type="ECO:0000313" key="8">
    <source>
        <dbReference type="EMBL" id="RST87516.1"/>
    </source>
</evidence>
<sequence>MVLRMPRPTTRENSSFLQFRCRVPADIAEVARGKLVLVELPAVSSEAPVTVSATAGAFIKFSLRTRDPNVAKVRSAAANTQVSQQFSAWRSGPASLSQRQLVGLSGEVYRLLVEKFGENPGDPENWAAFKAFNRAAKEGRLLNVPLFDTSRLPVPRDAYGAFGKDLTAGVNALPATGEPIEALERRFGWLTNWVLQKHGLAIDPETRARLLAQVEQAATDARWALKRNASGDYSPDPKASRFPPIAVGSVSPAVSLDGLFERWATETQPSASTRTTWTSNLRFLKEHLGSKADDIRRITSDDIVAWKDAAVARGRKAKTINDSYLGAAKALFNYAVSNKLLTDNPADGVRVVARSRAGTTKQPYSDEEVARLLALADKETDPARRWLPWLLAGTGARVGEIVQLWGSRIKEVEGQWVMVIAPAEDGGSLKNEGSERTVPLHPALVEAGFLDFVRERGQGPLFYRRSSGKASKRHASKGVSNRLSSWIRGAGFKDPRKAPAHAFRHWFKSSASRRGVADSMADALQGHAAASVAARYRHFDVKDMAAAIAKIPLPPKD</sequence>
<gene>
    <name evidence="8" type="ORF">EJC49_04645</name>
</gene>
<evidence type="ECO:0000259" key="6">
    <source>
        <dbReference type="PROSITE" id="PS51898"/>
    </source>
</evidence>
<dbReference type="InterPro" id="IPR002104">
    <property type="entry name" value="Integrase_catalytic"/>
</dbReference>
<keyword evidence="2" id="KW-0229">DNA integration</keyword>
<dbReference type="Pfam" id="PF02899">
    <property type="entry name" value="Phage_int_SAM_1"/>
    <property type="match status" value="1"/>
</dbReference>
<dbReference type="InterPro" id="IPR050808">
    <property type="entry name" value="Phage_Integrase"/>
</dbReference>
<protein>
    <recommendedName>
        <fullName evidence="10">Site-specific recombinase XerD</fullName>
    </recommendedName>
</protein>
<keyword evidence="3 5" id="KW-0238">DNA-binding</keyword>
<dbReference type="AlphaFoldDB" id="A0A429Z1A4"/>
<evidence type="ECO:0008006" key="10">
    <source>
        <dbReference type="Google" id="ProtNLM"/>
    </source>
</evidence>
<dbReference type="Gene3D" id="1.10.150.130">
    <property type="match status" value="1"/>
</dbReference>
<dbReference type="Proteomes" id="UP000278398">
    <property type="component" value="Unassembled WGS sequence"/>
</dbReference>
<keyword evidence="4" id="KW-0233">DNA recombination</keyword>
<dbReference type="SUPFAM" id="SSF56349">
    <property type="entry name" value="DNA breaking-rejoining enzymes"/>
    <property type="match status" value="1"/>
</dbReference>
<accession>A0A429Z1A4</accession>
<organism evidence="8 9">
    <name type="scientific">Aquibium carbonis</name>
    <dbReference type="NCBI Taxonomy" id="2495581"/>
    <lineage>
        <taxon>Bacteria</taxon>
        <taxon>Pseudomonadati</taxon>
        <taxon>Pseudomonadota</taxon>
        <taxon>Alphaproteobacteria</taxon>
        <taxon>Hyphomicrobiales</taxon>
        <taxon>Phyllobacteriaceae</taxon>
        <taxon>Aquibium</taxon>
    </lineage>
</organism>
<evidence type="ECO:0000313" key="9">
    <source>
        <dbReference type="Proteomes" id="UP000278398"/>
    </source>
</evidence>
<dbReference type="InterPro" id="IPR010998">
    <property type="entry name" value="Integrase_recombinase_N"/>
</dbReference>
<dbReference type="InterPro" id="IPR044068">
    <property type="entry name" value="CB"/>
</dbReference>
<evidence type="ECO:0000256" key="5">
    <source>
        <dbReference type="PROSITE-ProRule" id="PRU01248"/>
    </source>
</evidence>
<dbReference type="OrthoDB" id="9784724at2"/>
<name>A0A429Z1A4_9HYPH</name>
<dbReference type="PROSITE" id="PS51898">
    <property type="entry name" value="TYR_RECOMBINASE"/>
    <property type="match status" value="1"/>
</dbReference>
<dbReference type="Gene3D" id="1.10.443.10">
    <property type="entry name" value="Intergrase catalytic core"/>
    <property type="match status" value="1"/>
</dbReference>
<comment type="similarity">
    <text evidence="1">Belongs to the 'phage' integrase family.</text>
</comment>
<reference evidence="8 9" key="1">
    <citation type="submission" date="2018-12" db="EMBL/GenBank/DDBJ databases">
        <title>Mesorhizobium carbonis sp. nov., isolated from coal mine water.</title>
        <authorList>
            <person name="Xin W."/>
            <person name="Xu Z."/>
            <person name="Xiang F."/>
            <person name="Zhang J."/>
            <person name="Xi L."/>
            <person name="Liu J."/>
        </authorList>
    </citation>
    <scope>NUCLEOTIDE SEQUENCE [LARGE SCALE GENOMIC DNA]</scope>
    <source>
        <strain evidence="8 9">B2.3</strain>
    </source>
</reference>
<dbReference type="GO" id="GO:0003677">
    <property type="term" value="F:DNA binding"/>
    <property type="evidence" value="ECO:0007669"/>
    <property type="project" value="UniProtKB-UniRule"/>
</dbReference>
<dbReference type="Pfam" id="PF00589">
    <property type="entry name" value="Phage_integrase"/>
    <property type="match status" value="1"/>
</dbReference>
<feature type="domain" description="Core-binding (CB)" evidence="7">
    <location>
        <begin position="254"/>
        <end position="336"/>
    </location>
</feature>
<evidence type="ECO:0000256" key="4">
    <source>
        <dbReference type="ARBA" id="ARBA00023172"/>
    </source>
</evidence>
<proteinExistence type="inferred from homology"/>
<comment type="caution">
    <text evidence="8">The sequence shown here is derived from an EMBL/GenBank/DDBJ whole genome shotgun (WGS) entry which is preliminary data.</text>
</comment>
<dbReference type="PANTHER" id="PTHR30629">
    <property type="entry name" value="PROPHAGE INTEGRASE"/>
    <property type="match status" value="1"/>
</dbReference>
<dbReference type="InterPro" id="IPR004107">
    <property type="entry name" value="Integrase_SAM-like_N"/>
</dbReference>
<dbReference type="PROSITE" id="PS51900">
    <property type="entry name" value="CB"/>
    <property type="match status" value="1"/>
</dbReference>
<feature type="domain" description="Tyr recombinase" evidence="6">
    <location>
        <begin position="359"/>
        <end position="549"/>
    </location>
</feature>
<evidence type="ECO:0000256" key="1">
    <source>
        <dbReference type="ARBA" id="ARBA00008857"/>
    </source>
</evidence>
<evidence type="ECO:0000259" key="7">
    <source>
        <dbReference type="PROSITE" id="PS51900"/>
    </source>
</evidence>